<keyword evidence="6" id="KW-1185">Reference proteome</keyword>
<dbReference type="GO" id="GO:0005737">
    <property type="term" value="C:cytoplasm"/>
    <property type="evidence" value="ECO:0007669"/>
    <property type="project" value="UniProtKB-SubCell"/>
</dbReference>
<evidence type="ECO:0000256" key="2">
    <source>
        <dbReference type="ARBA" id="ARBA00022490"/>
    </source>
</evidence>
<sequence>MADIHSKNPRTLGRGICIITGASKGFGHALAHEVSHLLKAGSILLLVARSESLLQELKQELQSFTEEQQLVVRCIAVDLSTREGAHETVMVAKQEAVNEMDHVLLINNAGSLGDISQFASFTDLDKVNSYLSLNVSSALVLTAGMLQAFPCRPDLRWSIVNVSSVFALQALPSWVLYCTAKAARKMMFNVLAEEEPNVKVLSYSPALRTSADHGERGNIDSLERGGSEGYQGVWAGDVCDFSEPSFAAVVFDSDHDCWPNCTVILNHGKIEIRSLGGKICKECIAKTEPILADTHIYQLRIWSTLSEVQAYLQYFNDAADYSRKMVDGYVKLYHPNNAALGMSAMRAGVTHWQAGEIEVGHGMICKAYAILMVTHGPTHPITKDLEAMRMQTEMELRMFKQNEYVYHSMRDAALKNKPMAMMHEPRSMEEGIKNLFHRKK</sequence>
<dbReference type="GO" id="GO:0006729">
    <property type="term" value="P:tetrahydrobiopterin biosynthetic process"/>
    <property type="evidence" value="ECO:0007669"/>
    <property type="project" value="TreeGrafter"/>
</dbReference>
<dbReference type="Proteomes" id="UP000424527">
    <property type="component" value="Unassembled WGS sequence"/>
</dbReference>
<dbReference type="GO" id="GO:0032259">
    <property type="term" value="P:methylation"/>
    <property type="evidence" value="ECO:0007669"/>
    <property type="project" value="UniProtKB-KW"/>
</dbReference>
<keyword evidence="5" id="KW-0808">Transferase</keyword>
<name>A0A6G0IKA1_LARCR</name>
<keyword evidence="4" id="KW-0560">Oxidoreductase</keyword>
<dbReference type="SUPFAM" id="SSF51735">
    <property type="entry name" value="NAD(P)-binding Rossmann-fold domains"/>
    <property type="match status" value="1"/>
</dbReference>
<comment type="caution">
    <text evidence="5">The sequence shown here is derived from an EMBL/GenBank/DDBJ whole genome shotgun (WGS) entry which is preliminary data.</text>
</comment>
<accession>A0A6G0IKA1</accession>
<evidence type="ECO:0000256" key="3">
    <source>
        <dbReference type="ARBA" id="ARBA00022857"/>
    </source>
</evidence>
<dbReference type="Gene3D" id="3.40.50.720">
    <property type="entry name" value="NAD(P)-binding Rossmann-like Domain"/>
    <property type="match status" value="1"/>
</dbReference>
<comment type="subcellular location">
    <subcellularLocation>
        <location evidence="1">Cytoplasm</location>
    </subcellularLocation>
</comment>
<dbReference type="Gene3D" id="1.25.40.10">
    <property type="entry name" value="Tetratricopeptide repeat domain"/>
    <property type="match status" value="1"/>
</dbReference>
<evidence type="ECO:0000313" key="6">
    <source>
        <dbReference type="Proteomes" id="UP000424527"/>
    </source>
</evidence>
<dbReference type="GO" id="GO:0008168">
    <property type="term" value="F:methyltransferase activity"/>
    <property type="evidence" value="ECO:0007669"/>
    <property type="project" value="UniProtKB-KW"/>
</dbReference>
<dbReference type="GO" id="GO:0004757">
    <property type="term" value="F:sepiapterin reductase (NADP+) activity"/>
    <property type="evidence" value="ECO:0007669"/>
    <property type="project" value="TreeGrafter"/>
</dbReference>
<gene>
    <name evidence="5" type="ORF">D5F01_LYC09165</name>
</gene>
<dbReference type="PRINTS" id="PR00081">
    <property type="entry name" value="GDHRDH"/>
</dbReference>
<dbReference type="InterPro" id="IPR051721">
    <property type="entry name" value="Biopterin_syn/organic_redct"/>
</dbReference>
<evidence type="ECO:0000313" key="5">
    <source>
        <dbReference type="EMBL" id="KAE8291804.1"/>
    </source>
</evidence>
<organism evidence="5 6">
    <name type="scientific">Larimichthys crocea</name>
    <name type="common">Large yellow croaker</name>
    <name type="synonym">Pseudosciaena crocea</name>
    <dbReference type="NCBI Taxonomy" id="215358"/>
    <lineage>
        <taxon>Eukaryota</taxon>
        <taxon>Metazoa</taxon>
        <taxon>Chordata</taxon>
        <taxon>Craniata</taxon>
        <taxon>Vertebrata</taxon>
        <taxon>Euteleostomi</taxon>
        <taxon>Actinopterygii</taxon>
        <taxon>Neopterygii</taxon>
        <taxon>Teleostei</taxon>
        <taxon>Neoteleostei</taxon>
        <taxon>Acanthomorphata</taxon>
        <taxon>Eupercaria</taxon>
        <taxon>Sciaenidae</taxon>
        <taxon>Larimichthys</taxon>
    </lineage>
</organism>
<protein>
    <submittedName>
        <fullName evidence="5">Histone-lysine N-methyltransferase SMYD1</fullName>
    </submittedName>
</protein>
<dbReference type="PANTHER" id="PTHR44085">
    <property type="entry name" value="SEPIAPTERIN REDUCTASE"/>
    <property type="match status" value="1"/>
</dbReference>
<dbReference type="FunFam" id="1.25.40.10:FF:000132">
    <property type="entry name" value="Histone-lysine N-methyltransferase SMYD1 isoform 1"/>
    <property type="match status" value="1"/>
</dbReference>
<dbReference type="AlphaFoldDB" id="A0A6G0IKA1"/>
<keyword evidence="2" id="KW-0963">Cytoplasm</keyword>
<dbReference type="InterPro" id="IPR036291">
    <property type="entry name" value="NAD(P)-bd_dom_sf"/>
</dbReference>
<keyword evidence="3" id="KW-0521">NADP</keyword>
<dbReference type="EMBL" id="REGW02000009">
    <property type="protein sequence ID" value="KAE8291804.1"/>
    <property type="molecule type" value="Genomic_DNA"/>
</dbReference>
<dbReference type="Pfam" id="PF00106">
    <property type="entry name" value="adh_short"/>
    <property type="match status" value="1"/>
</dbReference>
<evidence type="ECO:0000256" key="4">
    <source>
        <dbReference type="ARBA" id="ARBA00023002"/>
    </source>
</evidence>
<evidence type="ECO:0000256" key="1">
    <source>
        <dbReference type="ARBA" id="ARBA00004496"/>
    </source>
</evidence>
<dbReference type="InterPro" id="IPR002347">
    <property type="entry name" value="SDR_fam"/>
</dbReference>
<reference evidence="5 6" key="1">
    <citation type="submission" date="2019-07" db="EMBL/GenBank/DDBJ databases">
        <title>Chromosome genome assembly for large yellow croaker.</title>
        <authorList>
            <person name="Xiao S."/>
        </authorList>
    </citation>
    <scope>NUCLEOTIDE SEQUENCE [LARGE SCALE GENOMIC DNA]</scope>
    <source>
        <strain evidence="5">JMULYC20181020</strain>
        <tissue evidence="5">Muscle</tissue>
    </source>
</reference>
<proteinExistence type="predicted"/>
<dbReference type="InterPro" id="IPR011990">
    <property type="entry name" value="TPR-like_helical_dom_sf"/>
</dbReference>
<keyword evidence="5" id="KW-0489">Methyltransferase</keyword>
<dbReference type="PANTHER" id="PTHR44085:SF2">
    <property type="entry name" value="SEPIAPTERIN REDUCTASE"/>
    <property type="match status" value="1"/>
</dbReference>